<comment type="caution">
    <text evidence="1">The sequence shown here is derived from an EMBL/GenBank/DDBJ whole genome shotgun (WGS) entry which is preliminary data.</text>
</comment>
<evidence type="ECO:0000313" key="2">
    <source>
        <dbReference type="Proteomes" id="UP001558713"/>
    </source>
</evidence>
<accession>A0ABD1AV91</accession>
<evidence type="ECO:0000313" key="1">
    <source>
        <dbReference type="EMBL" id="KAL1205545.1"/>
    </source>
</evidence>
<dbReference type="AlphaFoldDB" id="A0ABD1AV91"/>
<dbReference type="PANTHER" id="PTHR11439">
    <property type="entry name" value="GAG-POL-RELATED RETROTRANSPOSON"/>
    <property type="match status" value="1"/>
</dbReference>
<proteinExistence type="predicted"/>
<dbReference type="EMBL" id="JBANAX010000515">
    <property type="protein sequence ID" value="KAL1205545.1"/>
    <property type="molecule type" value="Genomic_DNA"/>
</dbReference>
<dbReference type="PANTHER" id="PTHR11439:SF470">
    <property type="entry name" value="CYSTEINE-RICH RLK (RECEPTOR-LIKE PROTEIN KINASE) 8"/>
    <property type="match status" value="1"/>
</dbReference>
<reference evidence="1 2" key="1">
    <citation type="submission" date="2024-04" db="EMBL/GenBank/DDBJ databases">
        <title>Genome assembly C_amara_ONT_v2.</title>
        <authorList>
            <person name="Yant L."/>
            <person name="Moore C."/>
            <person name="Slenker M."/>
        </authorList>
    </citation>
    <scope>NUCLEOTIDE SEQUENCE [LARGE SCALE GENOMIC DNA]</scope>
    <source>
        <tissue evidence="1">Leaf</tissue>
    </source>
</reference>
<dbReference type="Proteomes" id="UP001558713">
    <property type="component" value="Unassembled WGS sequence"/>
</dbReference>
<gene>
    <name evidence="1" type="ORF">V5N11_003722</name>
</gene>
<name>A0ABD1AV91_CARAN</name>
<protein>
    <submittedName>
        <fullName evidence="1">Retrovirus-related Pol polyprotein from transposon RE2</fullName>
    </submittedName>
</protein>
<keyword evidence="2" id="KW-1185">Reference proteome</keyword>
<sequence length="195" mass="21936">MHAPKVDHWEAAMCVVRYLKGKPGQGILLRAGTYLTLTAWCDSDYATCPESRKSLTAWFIQLGGSPISWKTRKHEKVSRSSTEAEYVTMAETVSEILWIRELLTTLGVDCSATIPLNCDNMSAIHLSKNPVFHERTKHVSKDFHFIRDEIVRGVVAPIHVSTKQQLADILTKALGCKEFNEFLLKLGICDLYTPT</sequence>
<dbReference type="CDD" id="cd09272">
    <property type="entry name" value="RNase_HI_RT_Ty1"/>
    <property type="match status" value="1"/>
</dbReference>
<organism evidence="1 2">
    <name type="scientific">Cardamine amara subsp. amara</name>
    <dbReference type="NCBI Taxonomy" id="228776"/>
    <lineage>
        <taxon>Eukaryota</taxon>
        <taxon>Viridiplantae</taxon>
        <taxon>Streptophyta</taxon>
        <taxon>Embryophyta</taxon>
        <taxon>Tracheophyta</taxon>
        <taxon>Spermatophyta</taxon>
        <taxon>Magnoliopsida</taxon>
        <taxon>eudicotyledons</taxon>
        <taxon>Gunneridae</taxon>
        <taxon>Pentapetalae</taxon>
        <taxon>rosids</taxon>
        <taxon>malvids</taxon>
        <taxon>Brassicales</taxon>
        <taxon>Brassicaceae</taxon>
        <taxon>Cardamineae</taxon>
        <taxon>Cardamine</taxon>
    </lineage>
</organism>